<organism evidence="1 2">
    <name type="scientific">Brucella pseudogrignonensis</name>
    <dbReference type="NCBI Taxonomy" id="419475"/>
    <lineage>
        <taxon>Bacteria</taxon>
        <taxon>Pseudomonadati</taxon>
        <taxon>Pseudomonadota</taxon>
        <taxon>Alphaproteobacteria</taxon>
        <taxon>Hyphomicrobiales</taxon>
        <taxon>Brucellaceae</taxon>
        <taxon>Brucella/Ochrobactrum group</taxon>
        <taxon>Brucella</taxon>
    </lineage>
</organism>
<proteinExistence type="predicted"/>
<gene>
    <name evidence="1" type="ORF">CEV34_0843</name>
</gene>
<dbReference type="EMBL" id="NNRM01000012">
    <property type="protein sequence ID" value="OYR29008.1"/>
    <property type="molecule type" value="Genomic_DNA"/>
</dbReference>
<evidence type="ECO:0000313" key="1">
    <source>
        <dbReference type="EMBL" id="OYR29008.1"/>
    </source>
</evidence>
<protein>
    <submittedName>
        <fullName evidence="1">Uncharacterized protein</fullName>
    </submittedName>
</protein>
<comment type="caution">
    <text evidence="1">The sequence shown here is derived from an EMBL/GenBank/DDBJ whole genome shotgun (WGS) entry which is preliminary data.</text>
</comment>
<dbReference type="AlphaFoldDB" id="A0A256GPT9"/>
<dbReference type="Proteomes" id="UP000216188">
    <property type="component" value="Unassembled WGS sequence"/>
</dbReference>
<name>A0A256GPT9_9HYPH</name>
<accession>A0A256GPT9</accession>
<reference evidence="1 2" key="1">
    <citation type="submission" date="2017-07" db="EMBL/GenBank/DDBJ databases">
        <title>Phylogenetic study on the rhizospheric bacterium Ochrobactrum sp. A44.</title>
        <authorList>
            <person name="Krzyzanowska D.M."/>
            <person name="Ossowicki A."/>
            <person name="Rajewska M."/>
            <person name="Maciag T."/>
            <person name="Kaczynski Z."/>
            <person name="Czerwicka M."/>
            <person name="Jafra S."/>
        </authorList>
    </citation>
    <scope>NUCLEOTIDE SEQUENCE [LARGE SCALE GENOMIC DNA]</scope>
    <source>
        <strain evidence="1 2">CCUG 30717</strain>
    </source>
</reference>
<sequence>MTFKPRLFVVIDGEQCQVLAGEPSHRSVRWCDPVASDGETRLVVAKASKLRGEASSEARRDNAASAQDLRFRASILEGRLVHADWRQTVRAALLRAA</sequence>
<evidence type="ECO:0000313" key="2">
    <source>
        <dbReference type="Proteomes" id="UP000216188"/>
    </source>
</evidence>
<keyword evidence="2" id="KW-1185">Reference proteome</keyword>